<evidence type="ECO:0000256" key="1">
    <source>
        <dbReference type="SAM" id="Phobius"/>
    </source>
</evidence>
<organism evidence="2 3">
    <name type="scientific">Dreissena polymorpha</name>
    <name type="common">Zebra mussel</name>
    <name type="synonym">Mytilus polymorpha</name>
    <dbReference type="NCBI Taxonomy" id="45954"/>
    <lineage>
        <taxon>Eukaryota</taxon>
        <taxon>Metazoa</taxon>
        <taxon>Spiralia</taxon>
        <taxon>Lophotrochozoa</taxon>
        <taxon>Mollusca</taxon>
        <taxon>Bivalvia</taxon>
        <taxon>Autobranchia</taxon>
        <taxon>Heteroconchia</taxon>
        <taxon>Euheterodonta</taxon>
        <taxon>Imparidentia</taxon>
        <taxon>Neoheterodontei</taxon>
        <taxon>Myida</taxon>
        <taxon>Dreissenoidea</taxon>
        <taxon>Dreissenidae</taxon>
        <taxon>Dreissena</taxon>
    </lineage>
</organism>
<protein>
    <recommendedName>
        <fullName evidence="4">SEA domain-containing protein</fullName>
    </recommendedName>
</protein>
<reference evidence="2" key="1">
    <citation type="journal article" date="2019" name="bioRxiv">
        <title>The Genome of the Zebra Mussel, Dreissena polymorpha: A Resource for Invasive Species Research.</title>
        <authorList>
            <person name="McCartney M.A."/>
            <person name="Auch B."/>
            <person name="Kono T."/>
            <person name="Mallez S."/>
            <person name="Zhang Y."/>
            <person name="Obille A."/>
            <person name="Becker A."/>
            <person name="Abrahante J.E."/>
            <person name="Garbe J."/>
            <person name="Badalamenti J.P."/>
            <person name="Herman A."/>
            <person name="Mangelson H."/>
            <person name="Liachko I."/>
            <person name="Sullivan S."/>
            <person name="Sone E.D."/>
            <person name="Koren S."/>
            <person name="Silverstein K.A.T."/>
            <person name="Beckman K.B."/>
            <person name="Gohl D.M."/>
        </authorList>
    </citation>
    <scope>NUCLEOTIDE SEQUENCE</scope>
    <source>
        <strain evidence="2">Duluth1</strain>
        <tissue evidence="2">Whole animal</tissue>
    </source>
</reference>
<dbReference type="EMBL" id="JAIWYP010000012">
    <property type="protein sequence ID" value="KAH3729947.1"/>
    <property type="molecule type" value="Genomic_DNA"/>
</dbReference>
<keyword evidence="1" id="KW-0812">Transmembrane</keyword>
<keyword evidence="3" id="KW-1185">Reference proteome</keyword>
<proteinExistence type="predicted"/>
<sequence>MYAENVQLSLKQYWSRFIKDITIVVNNLRTGSLHVNYTLYYMTSSNASNAVTNALVQMANGTQLEFDGKTVTAKSDSLANASVMCDLYKVYTGDCGFGMACVVENGIPKCIQNVASRDSIRLIVGVTVSLGMLLLLGVIIVVYALNKRKARTAMKLKKKEAYYNRAFQHGKQTNLKFPKDEGHPNYGESDALRYTAWKSVALDFSGNTTTTGHVQSAPSFKLPRIVLNKKRSSF</sequence>
<keyword evidence="1" id="KW-0472">Membrane</keyword>
<evidence type="ECO:0000313" key="2">
    <source>
        <dbReference type="EMBL" id="KAH3729947.1"/>
    </source>
</evidence>
<accession>A0A9D4CRL6</accession>
<feature type="transmembrane region" description="Helical" evidence="1">
    <location>
        <begin position="122"/>
        <end position="145"/>
    </location>
</feature>
<evidence type="ECO:0008006" key="4">
    <source>
        <dbReference type="Google" id="ProtNLM"/>
    </source>
</evidence>
<keyword evidence="1" id="KW-1133">Transmembrane helix</keyword>
<comment type="caution">
    <text evidence="2">The sequence shown here is derived from an EMBL/GenBank/DDBJ whole genome shotgun (WGS) entry which is preliminary data.</text>
</comment>
<gene>
    <name evidence="2" type="ORF">DPMN_055925</name>
</gene>
<dbReference type="Proteomes" id="UP000828390">
    <property type="component" value="Unassembled WGS sequence"/>
</dbReference>
<name>A0A9D4CRL6_DREPO</name>
<reference evidence="2" key="2">
    <citation type="submission" date="2020-11" db="EMBL/GenBank/DDBJ databases">
        <authorList>
            <person name="McCartney M.A."/>
            <person name="Auch B."/>
            <person name="Kono T."/>
            <person name="Mallez S."/>
            <person name="Becker A."/>
            <person name="Gohl D.M."/>
            <person name="Silverstein K.A.T."/>
            <person name="Koren S."/>
            <person name="Bechman K.B."/>
            <person name="Herman A."/>
            <person name="Abrahante J.E."/>
            <person name="Garbe J."/>
        </authorList>
    </citation>
    <scope>NUCLEOTIDE SEQUENCE</scope>
    <source>
        <strain evidence="2">Duluth1</strain>
        <tissue evidence="2">Whole animal</tissue>
    </source>
</reference>
<evidence type="ECO:0000313" key="3">
    <source>
        <dbReference type="Proteomes" id="UP000828390"/>
    </source>
</evidence>
<dbReference type="AlphaFoldDB" id="A0A9D4CRL6"/>